<dbReference type="RefSeq" id="WP_160480900.1">
    <property type="nucleotide sequence ID" value="NZ_WTFN01000024.1"/>
</dbReference>
<dbReference type="Proteomes" id="UP000461288">
    <property type="component" value="Unassembled WGS sequence"/>
</dbReference>
<comment type="caution">
    <text evidence="3">The sequence shown here is derived from an EMBL/GenBank/DDBJ whole genome shotgun (WGS) entry which is preliminary data.</text>
</comment>
<protein>
    <submittedName>
        <fullName evidence="3">Zonular occludens toxin</fullName>
    </submittedName>
</protein>
<sequence>MPIKIHHGPNGSYKTSGAVWDDAVPAMKAGRPLITNIRGMTTERCLALFPDLPDSFEVIWIDTETVEGLDRARRWFHWAPRNAFIIFDEPQTIFLKKWTEKALEQFDYPGGPDKAKQDDRPIDFLDAWTRQRHWNWDIVLCTPNIRYLRDDIRQTCEMAYLHTNFAVLGTLLKRLLNADYKEVMHSAQDNRPGSDDKTIIKFRKIDKRVFKLYDSTATGQHRDTFTGQNLLASPKVLMPVGFLVILFAVMYYRTGFSLATDGLHAQSTAQASPPAAEVSAVRAEAPGPVVPDDVHPAVSPGAGPKAGPLAGPYAGVQLSIKACLYAPDKGVKCLYQATPKGGKPFTLSTGDLVAAQYEVFAYGLCAAKITYKGTSADVVCSGEGRTGNDDRAAERGGAGRAGAGATASTRVTIVEDSSRMPRTL</sequence>
<accession>A0A7X3KTL7</accession>
<name>A0A7X3KTL7_9GAMM</name>
<feature type="region of interest" description="Disordered" evidence="1">
    <location>
        <begin position="384"/>
        <end position="424"/>
    </location>
</feature>
<evidence type="ECO:0000313" key="3">
    <source>
        <dbReference type="EMBL" id="MWK56690.1"/>
    </source>
</evidence>
<dbReference type="AlphaFoldDB" id="A0A7X3KTL7"/>
<gene>
    <name evidence="3" type="ORF">GO594_11945</name>
    <name evidence="4" type="ORF">GO594_12000</name>
</gene>
<dbReference type="InterPro" id="IPR027417">
    <property type="entry name" value="P-loop_NTPase"/>
</dbReference>
<proteinExistence type="predicted"/>
<evidence type="ECO:0000259" key="2">
    <source>
        <dbReference type="Pfam" id="PF05707"/>
    </source>
</evidence>
<evidence type="ECO:0000313" key="4">
    <source>
        <dbReference type="EMBL" id="MWK56701.1"/>
    </source>
</evidence>
<organism evidence="3 5">
    <name type="scientific">Metapseudomonas otitidis</name>
    <dbReference type="NCBI Taxonomy" id="319939"/>
    <lineage>
        <taxon>Bacteria</taxon>
        <taxon>Pseudomonadati</taxon>
        <taxon>Pseudomonadota</taxon>
        <taxon>Gammaproteobacteria</taxon>
        <taxon>Pseudomonadales</taxon>
        <taxon>Pseudomonadaceae</taxon>
        <taxon>Metapseudomonas</taxon>
    </lineage>
</organism>
<dbReference type="InterPro" id="IPR008900">
    <property type="entry name" value="Zot_N"/>
</dbReference>
<feature type="domain" description="Zona occludens toxin N-terminal" evidence="2">
    <location>
        <begin position="3"/>
        <end position="220"/>
    </location>
</feature>
<dbReference type="Gene3D" id="3.40.50.300">
    <property type="entry name" value="P-loop containing nucleotide triphosphate hydrolases"/>
    <property type="match status" value="1"/>
</dbReference>
<dbReference type="EMBL" id="WTFN01000024">
    <property type="protein sequence ID" value="MWK56690.1"/>
    <property type="molecule type" value="Genomic_DNA"/>
</dbReference>
<evidence type="ECO:0000256" key="1">
    <source>
        <dbReference type="SAM" id="MobiDB-lite"/>
    </source>
</evidence>
<dbReference type="Pfam" id="PF05707">
    <property type="entry name" value="Zot"/>
    <property type="match status" value="1"/>
</dbReference>
<evidence type="ECO:0000313" key="5">
    <source>
        <dbReference type="Proteomes" id="UP000461288"/>
    </source>
</evidence>
<reference evidence="3 5" key="1">
    <citation type="submission" date="2019-12" db="EMBL/GenBank/DDBJ databases">
        <title>Draft genome sequence of Pseudomonas otitidis recovered from a chicken carcass.</title>
        <authorList>
            <person name="Vieira T.R."/>
            <person name="Oliviera E.F.C."/>
            <person name="Silva N.M.V."/>
            <person name="Sambrano G.E."/>
            <person name="Cibulski S.P."/>
            <person name="Cardoso M.R.I."/>
        </authorList>
    </citation>
    <scope>NUCLEOTIDE SEQUENCE [LARGE SCALE GENOMIC DNA]</scope>
    <source>
        <strain evidence="3 5">25_K</strain>
    </source>
</reference>
<dbReference type="EMBL" id="WTFN01000024">
    <property type="protein sequence ID" value="MWK56701.1"/>
    <property type="molecule type" value="Genomic_DNA"/>
</dbReference>